<dbReference type="EMBL" id="NFLJ01000003">
    <property type="protein sequence ID" value="OUQ36246.1"/>
    <property type="molecule type" value="Genomic_DNA"/>
</dbReference>
<feature type="domain" description="PTS EIIA type-4" evidence="2">
    <location>
        <begin position="4"/>
        <end position="132"/>
    </location>
</feature>
<comment type="caution">
    <text evidence="3">The sequence shown here is derived from an EMBL/GenBank/DDBJ whole genome shotgun (WGS) entry which is preliminary data.</text>
</comment>
<dbReference type="InterPro" id="IPR036662">
    <property type="entry name" value="PTS_EIIA_man-typ_sf"/>
</dbReference>
<dbReference type="InterPro" id="IPR051471">
    <property type="entry name" value="Bacterial_PTS_sugar_comp"/>
</dbReference>
<reference evidence="3 4" key="1">
    <citation type="journal article" date="2018" name="BMC Genomics">
        <title>Whole genome sequencing and function prediction of 133 gut anaerobes isolated from chicken caecum in pure cultures.</title>
        <authorList>
            <person name="Medvecky M."/>
            <person name="Cejkova D."/>
            <person name="Polansky O."/>
            <person name="Karasova D."/>
            <person name="Kubasova T."/>
            <person name="Cizek A."/>
            <person name="Rychlik I."/>
        </authorList>
    </citation>
    <scope>NUCLEOTIDE SEQUENCE [LARGE SCALE GENOMIC DNA]</scope>
    <source>
        <strain evidence="3 4">An13</strain>
    </source>
</reference>
<keyword evidence="1" id="KW-0808">Transferase</keyword>
<dbReference type="GO" id="GO:0009401">
    <property type="term" value="P:phosphoenolpyruvate-dependent sugar phosphotransferase system"/>
    <property type="evidence" value="ECO:0007669"/>
    <property type="project" value="InterPro"/>
</dbReference>
<dbReference type="AlphaFoldDB" id="A0A1Y4T216"/>
<dbReference type="InterPro" id="IPR004701">
    <property type="entry name" value="PTS_EIIA_man-typ"/>
</dbReference>
<dbReference type="Proteomes" id="UP000195305">
    <property type="component" value="Unassembled WGS sequence"/>
</dbReference>
<protein>
    <recommendedName>
        <fullName evidence="2">PTS EIIA type-4 domain-containing protein</fullName>
    </recommendedName>
</protein>
<dbReference type="PANTHER" id="PTHR33799">
    <property type="entry name" value="PTS PERMEASE-RELATED-RELATED"/>
    <property type="match status" value="1"/>
</dbReference>
<organism evidence="3 4">
    <name type="scientific">Massilimicrobiota timonensis</name>
    <dbReference type="NCBI Taxonomy" id="1776392"/>
    <lineage>
        <taxon>Bacteria</taxon>
        <taxon>Bacillati</taxon>
        <taxon>Bacillota</taxon>
        <taxon>Erysipelotrichia</taxon>
        <taxon>Erysipelotrichales</taxon>
        <taxon>Erysipelotrichaceae</taxon>
        <taxon>Massilimicrobiota</taxon>
    </lineage>
</organism>
<dbReference type="GO" id="GO:0016740">
    <property type="term" value="F:transferase activity"/>
    <property type="evidence" value="ECO:0007669"/>
    <property type="project" value="UniProtKB-KW"/>
</dbReference>
<accession>A0A1Y4T216</accession>
<name>A0A1Y4T216_9FIRM</name>
<dbReference type="SUPFAM" id="SSF53062">
    <property type="entry name" value="PTS system fructose IIA component-like"/>
    <property type="match status" value="1"/>
</dbReference>
<dbReference type="PROSITE" id="PS51096">
    <property type="entry name" value="PTS_EIIA_TYPE_4"/>
    <property type="match status" value="1"/>
</dbReference>
<dbReference type="Pfam" id="PF03610">
    <property type="entry name" value="EIIA-man"/>
    <property type="match status" value="1"/>
</dbReference>
<dbReference type="Gene3D" id="3.40.50.510">
    <property type="entry name" value="Phosphotransferase system, mannose-type IIA component"/>
    <property type="match status" value="1"/>
</dbReference>
<dbReference type="PANTHER" id="PTHR33799:SF1">
    <property type="entry name" value="PTS SYSTEM MANNOSE-SPECIFIC EIIAB COMPONENT-RELATED"/>
    <property type="match status" value="1"/>
</dbReference>
<dbReference type="RefSeq" id="WP_087357054.1">
    <property type="nucleotide sequence ID" value="NZ_JACJKO010000018.1"/>
</dbReference>
<proteinExistence type="predicted"/>
<keyword evidence="4" id="KW-1185">Reference proteome</keyword>
<dbReference type="GO" id="GO:0016020">
    <property type="term" value="C:membrane"/>
    <property type="evidence" value="ECO:0007669"/>
    <property type="project" value="InterPro"/>
</dbReference>
<sequence>MEKGKKVIIATHGYLADGFVSALNIIVGDMKDLKAMCCYTSPDFNLDNQITQMMENHDFEKEDLVICTDILGGSVNNGFVKFLGTYPFHLITNINLAFLIDLLLTTPTVSDNTLEMKTQEELFGVKYINKSIAFIPDEDDL</sequence>
<dbReference type="OrthoDB" id="6578004at2"/>
<evidence type="ECO:0000259" key="2">
    <source>
        <dbReference type="PROSITE" id="PS51096"/>
    </source>
</evidence>
<evidence type="ECO:0000313" key="4">
    <source>
        <dbReference type="Proteomes" id="UP000195305"/>
    </source>
</evidence>
<evidence type="ECO:0000256" key="1">
    <source>
        <dbReference type="ARBA" id="ARBA00022679"/>
    </source>
</evidence>
<gene>
    <name evidence="3" type="ORF">B5E75_01605</name>
</gene>
<evidence type="ECO:0000313" key="3">
    <source>
        <dbReference type="EMBL" id="OUQ36246.1"/>
    </source>
</evidence>